<dbReference type="Pfam" id="PF03895">
    <property type="entry name" value="YadA_anchor"/>
    <property type="match status" value="1"/>
</dbReference>
<proteinExistence type="predicted"/>
<dbReference type="InterPro" id="IPR045584">
    <property type="entry name" value="Pilin-like"/>
</dbReference>
<dbReference type="SUPFAM" id="SSF54523">
    <property type="entry name" value="Pili subunits"/>
    <property type="match status" value="1"/>
</dbReference>
<evidence type="ECO:0000256" key="2">
    <source>
        <dbReference type="ARBA" id="ARBA00004442"/>
    </source>
</evidence>
<evidence type="ECO:0000259" key="8">
    <source>
        <dbReference type="Pfam" id="PF03895"/>
    </source>
</evidence>
<evidence type="ECO:0000313" key="9">
    <source>
        <dbReference type="EMBL" id="RHW17288.1"/>
    </source>
</evidence>
<dbReference type="InterPro" id="IPR005594">
    <property type="entry name" value="YadA_C"/>
</dbReference>
<dbReference type="Proteomes" id="UP000266693">
    <property type="component" value="Unassembled WGS sequence"/>
</dbReference>
<keyword evidence="7" id="KW-0998">Cell outer membrane</keyword>
<protein>
    <recommendedName>
        <fullName evidence="8">Trimeric autotransporter adhesin YadA-like C-terminal membrane anchor domain-containing protein</fullName>
    </recommendedName>
</protein>
<dbReference type="SUPFAM" id="SSF101967">
    <property type="entry name" value="Adhesin YadA, collagen-binding domain"/>
    <property type="match status" value="1"/>
</dbReference>
<keyword evidence="5" id="KW-0732">Signal</keyword>
<evidence type="ECO:0000256" key="5">
    <source>
        <dbReference type="ARBA" id="ARBA00022729"/>
    </source>
</evidence>
<evidence type="ECO:0000313" key="10">
    <source>
        <dbReference type="Proteomes" id="UP000266693"/>
    </source>
</evidence>
<accession>A0A396RLT2</accession>
<comment type="subcellular location">
    <subcellularLocation>
        <location evidence="2">Cell outer membrane</location>
    </subcellularLocation>
    <subcellularLocation>
        <location evidence="1">Cell surface</location>
    </subcellularLocation>
</comment>
<name>A0A396RLT2_9SPHN</name>
<keyword evidence="6" id="KW-0472">Membrane</keyword>
<dbReference type="Gene3D" id="3.30.1300.30">
    <property type="entry name" value="GSPII I/J protein-like"/>
    <property type="match status" value="1"/>
</dbReference>
<keyword evidence="4" id="KW-0812">Transmembrane</keyword>
<evidence type="ECO:0000256" key="4">
    <source>
        <dbReference type="ARBA" id="ARBA00022692"/>
    </source>
</evidence>
<organism evidence="9 10">
    <name type="scientific">Sphingomonas gilva</name>
    <dbReference type="NCBI Taxonomy" id="2305907"/>
    <lineage>
        <taxon>Bacteria</taxon>
        <taxon>Pseudomonadati</taxon>
        <taxon>Pseudomonadota</taxon>
        <taxon>Alphaproteobacteria</taxon>
        <taxon>Sphingomonadales</taxon>
        <taxon>Sphingomonadaceae</taxon>
        <taxon>Sphingomonas</taxon>
    </lineage>
</organism>
<keyword evidence="10" id="KW-1185">Reference proteome</keyword>
<evidence type="ECO:0000256" key="6">
    <source>
        <dbReference type="ARBA" id="ARBA00023136"/>
    </source>
</evidence>
<evidence type="ECO:0000256" key="1">
    <source>
        <dbReference type="ARBA" id="ARBA00004241"/>
    </source>
</evidence>
<evidence type="ECO:0000256" key="7">
    <source>
        <dbReference type="ARBA" id="ARBA00023237"/>
    </source>
</evidence>
<dbReference type="GO" id="GO:0009986">
    <property type="term" value="C:cell surface"/>
    <property type="evidence" value="ECO:0007669"/>
    <property type="project" value="UniProtKB-SubCell"/>
</dbReference>
<sequence>MVTGLVIGARENAAFDWRDPMSAFASRHRLPILIMAAFFVAAPKPAQAQLLDVTAILDTLLDLDTRVTLLGGELVTVNARLDADAAALAGISVDLDVLSGRVDGHDLTLIDHADRLAAHATQITANAGAIVAIDARVDAHDVRLADIDVALADNNVRIGANTAAIAALDTRMTSNDRRDDGQDAALAANSARDDGQDAAIAANNLRDDGQDSAIAANATAIAANDARDDGQDVRIGANSDAITDLDGRLSGQASAISQNTALIGQAAETAALARADGAAIRGELAAGTIGLVQQQGPNAAVTVAASTGGNAVSFAGTAGNRRLTGVAAGQAGSDAANVAQMQAGDAATLASANAYTDSSIAQLMDRVGEGASMLIAENNAVLRKDMNAIAAGTSALAGLPQSFMPGRGMMGAAIGGKGEEVAFAMGLSKAFDSEHAPVLRAGAAIDARRGTVSYNASVGFHF</sequence>
<dbReference type="Gene3D" id="1.20.5.340">
    <property type="match status" value="1"/>
</dbReference>
<dbReference type="InterPro" id="IPR011049">
    <property type="entry name" value="Serralysin-like_metalloprot_C"/>
</dbReference>
<feature type="domain" description="Trimeric autotransporter adhesin YadA-like C-terminal membrane anchor" evidence="8">
    <location>
        <begin position="401"/>
        <end position="462"/>
    </location>
</feature>
<dbReference type="AlphaFoldDB" id="A0A396RLT2"/>
<keyword evidence="3" id="KW-1134">Transmembrane beta strand</keyword>
<evidence type="ECO:0000256" key="3">
    <source>
        <dbReference type="ARBA" id="ARBA00022452"/>
    </source>
</evidence>
<gene>
    <name evidence="9" type="ORF">D1610_12175</name>
</gene>
<comment type="caution">
    <text evidence="9">The sequence shown here is derived from an EMBL/GenBank/DDBJ whole genome shotgun (WGS) entry which is preliminary data.</text>
</comment>
<dbReference type="GO" id="GO:0009279">
    <property type="term" value="C:cell outer membrane"/>
    <property type="evidence" value="ECO:0007669"/>
    <property type="project" value="UniProtKB-SubCell"/>
</dbReference>
<reference evidence="9 10" key="1">
    <citation type="submission" date="2018-08" db="EMBL/GenBank/DDBJ databases">
        <title>The multiple taxonomic identification of Sphingomonas gilva.</title>
        <authorList>
            <person name="Zhu D."/>
            <person name="Zheng S."/>
        </authorList>
    </citation>
    <scope>NUCLEOTIDE SEQUENCE [LARGE SCALE GENOMIC DNA]</scope>
    <source>
        <strain evidence="9 10">ZDH117</strain>
    </source>
</reference>
<dbReference type="EMBL" id="QWLV01000005">
    <property type="protein sequence ID" value="RHW17288.1"/>
    <property type="molecule type" value="Genomic_DNA"/>
</dbReference>